<proteinExistence type="predicted"/>
<dbReference type="HOGENOM" id="CLU_746369_0_0_1"/>
<comment type="caution">
    <text evidence="1">The sequence shown here is derived from an EMBL/GenBank/DDBJ whole genome shotgun (WGS) entry which is preliminary data.</text>
</comment>
<dbReference type="Proteomes" id="UP000002748">
    <property type="component" value="Unassembled WGS sequence"/>
</dbReference>
<dbReference type="RefSeq" id="XP_014182891.1">
    <property type="nucleotide sequence ID" value="XM_014327416.1"/>
</dbReference>
<sequence>MGGDAFGIPAARPSPAAFATLCAHITTSLTESDIAIPPSLAKESHGDVDVLVSTSLTGLKGRAVGGPTVVGNLGQLEEKGDVDGVCAALCARLGGGRWSRNGRIVSVAVPLALTSSPPPTSSSLFASNACNASDTSTTNDASKADASDAAFHQIDLILIPSRSLLWAQMSMTYGQTRQLLKVLTRAAAGTSRLRLHDTYLGYNTPQPAFKPRREIELCVDPVQLCDWLGIGAYDPSRFHDPNPHTPSAEATMSNKEQKEREGGMERLFAWLGSAPQGSLARKGYAKLIQQWKRGTLPRQVAGMGNPGSKRQQKLAREDRVVDGFCAWLAGRYGRELGEEDGKDGKEAESDGELSAVRFFGKVDTYLATLET</sequence>
<gene>
    <name evidence="1" type="ORF">A1Q1_07180</name>
</gene>
<accession>J6F8E3</accession>
<dbReference type="EMBL" id="ALBS01000050">
    <property type="protein sequence ID" value="EJT51592.1"/>
    <property type="molecule type" value="Genomic_DNA"/>
</dbReference>
<dbReference type="KEGG" id="tasa:A1Q1_07180"/>
<reference evidence="1 2" key="1">
    <citation type="journal article" date="2012" name="Eukaryot. Cell">
        <title>Draft genome sequence of CBS 2479, the standard type strain of Trichosporon asahii.</title>
        <authorList>
            <person name="Yang R.Y."/>
            <person name="Li H.T."/>
            <person name="Zhu H."/>
            <person name="Zhou G.P."/>
            <person name="Wang M."/>
            <person name="Wang L."/>
        </authorList>
    </citation>
    <scope>NUCLEOTIDE SEQUENCE [LARGE SCALE GENOMIC DNA]</scope>
    <source>
        <strain evidence="2">ATCC 90039 / CBS 2479 / JCM 2466 / KCTC 7840 / NCYC 2677 / UAMH 7654</strain>
    </source>
</reference>
<dbReference type="AlphaFoldDB" id="J6F8E3"/>
<organism evidence="1 2">
    <name type="scientific">Trichosporon asahii var. asahii (strain ATCC 90039 / CBS 2479 / JCM 2466 / KCTC 7840 / NBRC 103889/ NCYC 2677 / UAMH 7654)</name>
    <name type="common">Yeast</name>
    <dbReference type="NCBI Taxonomy" id="1186058"/>
    <lineage>
        <taxon>Eukaryota</taxon>
        <taxon>Fungi</taxon>
        <taxon>Dikarya</taxon>
        <taxon>Basidiomycota</taxon>
        <taxon>Agaricomycotina</taxon>
        <taxon>Tremellomycetes</taxon>
        <taxon>Trichosporonales</taxon>
        <taxon>Trichosporonaceae</taxon>
        <taxon>Trichosporon</taxon>
    </lineage>
</organism>
<dbReference type="VEuPathDB" id="FungiDB:A1Q1_07180"/>
<evidence type="ECO:0000313" key="1">
    <source>
        <dbReference type="EMBL" id="EJT51592.1"/>
    </source>
</evidence>
<name>J6F8E3_TRIAS</name>
<dbReference type="GeneID" id="25990692"/>
<protein>
    <submittedName>
        <fullName evidence="1">Uncharacterized protein</fullName>
    </submittedName>
</protein>
<evidence type="ECO:0000313" key="2">
    <source>
        <dbReference type="Proteomes" id="UP000002748"/>
    </source>
</evidence>